<organism evidence="1 2">
    <name type="scientific">Marinoscillum furvescens DSM 4134</name>
    <dbReference type="NCBI Taxonomy" id="1122208"/>
    <lineage>
        <taxon>Bacteria</taxon>
        <taxon>Pseudomonadati</taxon>
        <taxon>Bacteroidota</taxon>
        <taxon>Cytophagia</taxon>
        <taxon>Cytophagales</taxon>
        <taxon>Reichenbachiellaceae</taxon>
        <taxon>Marinoscillum</taxon>
    </lineage>
</organism>
<evidence type="ECO:0000313" key="1">
    <source>
        <dbReference type="EMBL" id="RED92469.1"/>
    </source>
</evidence>
<dbReference type="AlphaFoldDB" id="A0A3D9KYB9"/>
<proteinExistence type="predicted"/>
<accession>A0A3D9KYB9</accession>
<sequence length="661" mass="76707">MKTWFLFILVCSYSFNLVAQKCDEFAQLYETVIREFPEVSYDHPTKDRKLFDRISYNLISDKYFTQISKKSFVDFSEKEVERLKKKLFKCADVNGCWQLRDYLYQVFLSSNLSEVKSRVSKAQTQRSKLSNIKTELKSSLSLEALMKVEKSIKTEFGLLTTVELNGILDLISSKKEAAADKDLILKKDQVTGLPNTFKTLAELDNFKHNNSQIYRFASSTVKSEMKALIENKRQDVLESLAVIEVKSLEKTRFEISEIEEVNRAFEELKKKYRKYEDYSSVKSIYEYYKEKKTYFVSISAYDIAQKAEKYYTVAELDALRGKFLSNTKSVPNIEKLDDFIQSRIARIEKYLREEEEKRRREELVRVNLIKEKKAEIAQRRKDLKIKYESSLPTIEDIFDIMRLGSDIKDRYYTEDGKKFIRRVENLGYMQVGDDLYSDINTFRNSRGWEIYTVRLDDERNNQYAVSGNFKVKNAPRDIIELYMLELTTEYRKSTSPYIEPWEGGELKAESGSYVKSGTTFYKIDLEGGDLRVTALDNLDAKGVVVAEKIGDHLLKITPWTNYTHISLKKGDEINLSANGSITLGVFSVPCYPNGISGFRTHNVDGRYNHGCLIGKIGDGDWFYVGTQETIAADRDGLLQLRINDNKESDNDGHFEVRYSFK</sequence>
<dbReference type="OrthoDB" id="1401519at2"/>
<name>A0A3D9KYB9_MARFU</name>
<comment type="caution">
    <text evidence="1">The sequence shown here is derived from an EMBL/GenBank/DDBJ whole genome shotgun (WGS) entry which is preliminary data.</text>
</comment>
<dbReference type="Gene3D" id="2.60.120.430">
    <property type="entry name" value="Galactose-binding lectin"/>
    <property type="match status" value="1"/>
</dbReference>
<gene>
    <name evidence="1" type="ORF">C7460_13037</name>
</gene>
<keyword evidence="2" id="KW-1185">Reference proteome</keyword>
<evidence type="ECO:0000313" key="2">
    <source>
        <dbReference type="Proteomes" id="UP000256779"/>
    </source>
</evidence>
<reference evidence="1 2" key="1">
    <citation type="submission" date="2018-07" db="EMBL/GenBank/DDBJ databases">
        <title>Genomic Encyclopedia of Type Strains, Phase IV (KMG-IV): sequencing the most valuable type-strain genomes for metagenomic binning, comparative biology and taxonomic classification.</title>
        <authorList>
            <person name="Goeker M."/>
        </authorList>
    </citation>
    <scope>NUCLEOTIDE SEQUENCE [LARGE SCALE GENOMIC DNA]</scope>
    <source>
        <strain evidence="1 2">DSM 4134</strain>
    </source>
</reference>
<dbReference type="Proteomes" id="UP000256779">
    <property type="component" value="Unassembled WGS sequence"/>
</dbReference>
<dbReference type="RefSeq" id="WP_115870237.1">
    <property type="nucleotide sequence ID" value="NZ_QREG01000030.1"/>
</dbReference>
<protein>
    <submittedName>
        <fullName evidence="1">Uncharacterized protein</fullName>
    </submittedName>
</protein>
<dbReference type="EMBL" id="QREG01000030">
    <property type="protein sequence ID" value="RED92469.1"/>
    <property type="molecule type" value="Genomic_DNA"/>
</dbReference>